<dbReference type="EMBL" id="CP051775">
    <property type="protein sequence ID" value="QJE72180.1"/>
    <property type="molecule type" value="Genomic_DNA"/>
</dbReference>
<feature type="transmembrane region" description="Helical" evidence="12">
    <location>
        <begin position="61"/>
        <end position="81"/>
    </location>
</feature>
<accession>A0A858R437</accession>
<feature type="region of interest" description="Disordered" evidence="11">
    <location>
        <begin position="307"/>
        <end position="331"/>
    </location>
</feature>
<evidence type="ECO:0000256" key="7">
    <source>
        <dbReference type="ARBA" id="ARBA00022989"/>
    </source>
</evidence>
<keyword evidence="7 12" id="KW-1133">Transmembrane helix</keyword>
<dbReference type="PANTHER" id="PTHR10027">
    <property type="entry name" value="CALCIUM-ACTIVATED POTASSIUM CHANNEL ALPHA CHAIN"/>
    <property type="match status" value="1"/>
</dbReference>
<feature type="transmembrane region" description="Helical" evidence="12">
    <location>
        <begin position="36"/>
        <end position="56"/>
    </location>
</feature>
<evidence type="ECO:0000256" key="1">
    <source>
        <dbReference type="ARBA" id="ARBA00004141"/>
    </source>
</evidence>
<name>A0A858R437_9PROT</name>
<keyword evidence="3" id="KW-0633">Potassium transport</keyword>
<evidence type="ECO:0000256" key="4">
    <source>
        <dbReference type="ARBA" id="ARBA00022692"/>
    </source>
</evidence>
<dbReference type="GO" id="GO:0016020">
    <property type="term" value="C:membrane"/>
    <property type="evidence" value="ECO:0007669"/>
    <property type="project" value="UniProtKB-SubCell"/>
</dbReference>
<evidence type="ECO:0000256" key="8">
    <source>
        <dbReference type="ARBA" id="ARBA00023065"/>
    </source>
</evidence>
<evidence type="ECO:0000259" key="13">
    <source>
        <dbReference type="Pfam" id="PF07885"/>
    </source>
</evidence>
<evidence type="ECO:0000256" key="3">
    <source>
        <dbReference type="ARBA" id="ARBA00022538"/>
    </source>
</evidence>
<keyword evidence="5" id="KW-0631">Potassium channel</keyword>
<dbReference type="SUPFAM" id="SSF81324">
    <property type="entry name" value="Voltage-gated potassium channels"/>
    <property type="match status" value="1"/>
</dbReference>
<dbReference type="PANTHER" id="PTHR10027:SF10">
    <property type="entry name" value="SLOWPOKE 2, ISOFORM D"/>
    <property type="match status" value="1"/>
</dbReference>
<feature type="transmembrane region" description="Helical" evidence="12">
    <location>
        <begin position="275"/>
        <end position="296"/>
    </location>
</feature>
<evidence type="ECO:0000256" key="6">
    <source>
        <dbReference type="ARBA" id="ARBA00022958"/>
    </source>
</evidence>
<dbReference type="InterPro" id="IPR013099">
    <property type="entry name" value="K_chnl_dom"/>
</dbReference>
<keyword evidence="8" id="KW-0406">Ion transport</keyword>
<dbReference type="InterPro" id="IPR047871">
    <property type="entry name" value="K_chnl_Slo-like"/>
</dbReference>
<evidence type="ECO:0000313" key="15">
    <source>
        <dbReference type="Proteomes" id="UP000501891"/>
    </source>
</evidence>
<evidence type="ECO:0000256" key="11">
    <source>
        <dbReference type="SAM" id="MobiDB-lite"/>
    </source>
</evidence>
<reference evidence="14" key="1">
    <citation type="submission" date="2020-04" db="EMBL/GenBank/DDBJ databases">
        <title>A desert anoxygenic phototrophic bacterium fixes CO2 using RubisCO under aerobic conditions.</title>
        <authorList>
            <person name="Tang K."/>
        </authorList>
    </citation>
    <scope>NUCLEOTIDE SEQUENCE [LARGE SCALE GENOMIC DNA]</scope>
    <source>
        <strain evidence="14">MIMtkB3</strain>
    </source>
</reference>
<feature type="transmembrane region" description="Helical" evidence="12">
    <location>
        <begin position="162"/>
        <end position="186"/>
    </location>
</feature>
<evidence type="ECO:0000256" key="9">
    <source>
        <dbReference type="ARBA" id="ARBA00023136"/>
    </source>
</evidence>
<feature type="domain" description="Potassium channel" evidence="13">
    <location>
        <begin position="215"/>
        <end position="298"/>
    </location>
</feature>
<dbReference type="Pfam" id="PF07885">
    <property type="entry name" value="Ion_trans_2"/>
    <property type="match status" value="1"/>
</dbReference>
<feature type="transmembrane region" description="Helical" evidence="12">
    <location>
        <begin position="207"/>
        <end position="227"/>
    </location>
</feature>
<gene>
    <name evidence="14" type="ORF">HHL28_02835</name>
</gene>
<proteinExistence type="predicted"/>
<feature type="transmembrane region" description="Helical" evidence="12">
    <location>
        <begin position="87"/>
        <end position="109"/>
    </location>
</feature>
<dbReference type="AlphaFoldDB" id="A0A858R437"/>
<dbReference type="Gene3D" id="1.10.287.70">
    <property type="match status" value="1"/>
</dbReference>
<evidence type="ECO:0000256" key="2">
    <source>
        <dbReference type="ARBA" id="ARBA00022448"/>
    </source>
</evidence>
<keyword evidence="9 12" id="KW-0472">Membrane</keyword>
<dbReference type="GO" id="GO:0005267">
    <property type="term" value="F:potassium channel activity"/>
    <property type="evidence" value="ECO:0007669"/>
    <property type="project" value="UniProtKB-KW"/>
</dbReference>
<evidence type="ECO:0000256" key="10">
    <source>
        <dbReference type="ARBA" id="ARBA00023303"/>
    </source>
</evidence>
<feature type="transmembrane region" description="Helical" evidence="12">
    <location>
        <begin position="130"/>
        <end position="150"/>
    </location>
</feature>
<evidence type="ECO:0000256" key="12">
    <source>
        <dbReference type="SAM" id="Phobius"/>
    </source>
</evidence>
<comment type="subcellular location">
    <subcellularLocation>
        <location evidence="1">Membrane</location>
        <topology evidence="1">Multi-pass membrane protein</topology>
    </subcellularLocation>
</comment>
<keyword evidence="2" id="KW-0813">Transport</keyword>
<keyword evidence="4 12" id="KW-0812">Transmembrane</keyword>
<dbReference type="KEGG" id="acru:HHL28_02835"/>
<evidence type="ECO:0000313" key="14">
    <source>
        <dbReference type="EMBL" id="QJE72180.1"/>
    </source>
</evidence>
<sequence length="331" mass="36204">MPHTARRRVHHTLPAMLFTVSLLGLEALSIEAVAGWLVLSVLGSVAVVVAAFHRLFPGSRFFTVALANFIGIYACIFIFFVEANFAAVSAPVLSIGFMLPLAAFLAGALRVRADIRAVVLEEGRRLDNKFGRAFVWLVPVGMIGLATFLVPQGWTAKGISDWFLASMAGISLIVLFASKDVAVLLLDTGLLFEEFFEQVARLVEPAFAFFTFYSLLVIVFASLYTVLDRFSAGSHFIVHGQGRDISFGEALYFSVITLSTVGYGDIMPVTDVVRLLVAGEVVAGVLLLLFGFNAIFSFSSERQRHRADHHAHPHAPVAHDRPPHPRQRPGH</sequence>
<keyword evidence="6" id="KW-0630">Potassium</keyword>
<evidence type="ECO:0000256" key="5">
    <source>
        <dbReference type="ARBA" id="ARBA00022826"/>
    </source>
</evidence>
<organism evidence="14 15">
    <name type="scientific">Aerophototrophica crusticola</name>
    <dbReference type="NCBI Taxonomy" id="1709002"/>
    <lineage>
        <taxon>Bacteria</taxon>
        <taxon>Pseudomonadati</taxon>
        <taxon>Pseudomonadota</taxon>
        <taxon>Alphaproteobacteria</taxon>
        <taxon>Rhodospirillales</taxon>
        <taxon>Rhodospirillaceae</taxon>
        <taxon>Aerophototrophica</taxon>
    </lineage>
</organism>
<dbReference type="Proteomes" id="UP000501891">
    <property type="component" value="Chromosome"/>
</dbReference>
<feature type="transmembrane region" description="Helical" evidence="12">
    <location>
        <begin position="12"/>
        <end position="30"/>
    </location>
</feature>
<keyword evidence="15" id="KW-1185">Reference proteome</keyword>
<protein>
    <submittedName>
        <fullName evidence="14">Two pore domain potassium channel family protein</fullName>
    </submittedName>
</protein>
<keyword evidence="10 14" id="KW-0407">Ion channel</keyword>